<gene>
    <name evidence="1" type="ORF">AB5J52_33120</name>
</gene>
<sequence>MRGETTLILSAVDAVGRAAAERVYGECLMCRALLLENGSRNSLMTYGHR</sequence>
<accession>A0AB39R0Y2</accession>
<protein>
    <submittedName>
        <fullName evidence="1">Uncharacterized protein</fullName>
    </submittedName>
</protein>
<dbReference type="AlphaFoldDB" id="A0AB39R0Y2"/>
<reference evidence="1" key="1">
    <citation type="submission" date="2024-07" db="EMBL/GenBank/DDBJ databases">
        <authorList>
            <person name="Yu S.T."/>
        </authorList>
    </citation>
    <scope>NUCLEOTIDE SEQUENCE</scope>
    <source>
        <strain evidence="1">R39</strain>
    </source>
</reference>
<proteinExistence type="predicted"/>
<name>A0AB39R0Y2_9ACTN</name>
<dbReference type="RefSeq" id="WP_369225750.1">
    <property type="nucleotide sequence ID" value="NZ_CP163441.1"/>
</dbReference>
<organism evidence="1">
    <name type="scientific">Streptomyces sp. R39</name>
    <dbReference type="NCBI Taxonomy" id="3238631"/>
    <lineage>
        <taxon>Bacteria</taxon>
        <taxon>Bacillati</taxon>
        <taxon>Actinomycetota</taxon>
        <taxon>Actinomycetes</taxon>
        <taxon>Kitasatosporales</taxon>
        <taxon>Streptomycetaceae</taxon>
        <taxon>Streptomyces</taxon>
    </lineage>
</organism>
<evidence type="ECO:0000313" key="1">
    <source>
        <dbReference type="EMBL" id="XDQ46714.1"/>
    </source>
</evidence>
<dbReference type="EMBL" id="CP163441">
    <property type="protein sequence ID" value="XDQ46714.1"/>
    <property type="molecule type" value="Genomic_DNA"/>
</dbReference>